<accession>A0ABW5RMK4</accession>
<evidence type="ECO:0000256" key="4">
    <source>
        <dbReference type="ARBA" id="ARBA00022989"/>
    </source>
</evidence>
<evidence type="ECO:0000256" key="8">
    <source>
        <dbReference type="ARBA" id="ARBA00035585"/>
    </source>
</evidence>
<evidence type="ECO:0000313" key="12">
    <source>
        <dbReference type="Proteomes" id="UP001597453"/>
    </source>
</evidence>
<evidence type="ECO:0000256" key="5">
    <source>
        <dbReference type="ARBA" id="ARBA00023136"/>
    </source>
</evidence>
<keyword evidence="5 10" id="KW-0472">Membrane</keyword>
<keyword evidence="3 10" id="KW-0812">Transmembrane</keyword>
<protein>
    <recommendedName>
        <fullName evidence="10">Fluoride-specific ion channel FluC</fullName>
    </recommendedName>
</protein>
<feature type="transmembrane region" description="Helical" evidence="10">
    <location>
        <begin position="67"/>
        <end position="86"/>
    </location>
</feature>
<evidence type="ECO:0000256" key="10">
    <source>
        <dbReference type="HAMAP-Rule" id="MF_00454"/>
    </source>
</evidence>
<dbReference type="Proteomes" id="UP001597453">
    <property type="component" value="Unassembled WGS sequence"/>
</dbReference>
<dbReference type="EMBL" id="JBHUNF010000004">
    <property type="protein sequence ID" value="MFD2675237.1"/>
    <property type="molecule type" value="Genomic_DNA"/>
</dbReference>
<comment type="activity regulation">
    <text evidence="10">Na(+) is not transported, but it plays an essential structural role and its presence is essential for fluoride channel function.</text>
</comment>
<evidence type="ECO:0000256" key="2">
    <source>
        <dbReference type="ARBA" id="ARBA00022475"/>
    </source>
</evidence>
<comment type="catalytic activity">
    <reaction evidence="8">
        <text>fluoride(in) = fluoride(out)</text>
        <dbReference type="Rhea" id="RHEA:76159"/>
        <dbReference type="ChEBI" id="CHEBI:17051"/>
    </reaction>
    <physiologicalReaction direction="left-to-right" evidence="8">
        <dbReference type="Rhea" id="RHEA:76160"/>
    </physiologicalReaction>
</comment>
<comment type="subcellular location">
    <subcellularLocation>
        <location evidence="1 10">Cell membrane</location>
        <topology evidence="1 10">Multi-pass membrane protein</topology>
    </subcellularLocation>
</comment>
<dbReference type="HAMAP" id="MF_00454">
    <property type="entry name" value="FluC"/>
    <property type="match status" value="1"/>
</dbReference>
<feature type="binding site" evidence="10">
    <location>
        <position position="81"/>
    </location>
    <ligand>
        <name>Na(+)</name>
        <dbReference type="ChEBI" id="CHEBI:29101"/>
        <note>structural</note>
    </ligand>
</feature>
<comment type="caution">
    <text evidence="11">The sequence shown here is derived from an EMBL/GenBank/DDBJ whole genome shotgun (WGS) entry which is preliminary data.</text>
</comment>
<feature type="binding site" evidence="10">
    <location>
        <position position="78"/>
    </location>
    <ligand>
        <name>Na(+)</name>
        <dbReference type="ChEBI" id="CHEBI:29101"/>
        <note>structural</note>
    </ligand>
</feature>
<keyword evidence="2 10" id="KW-1003">Cell membrane</keyword>
<gene>
    <name evidence="10" type="primary">fluC</name>
    <name evidence="10" type="synonym">crcB</name>
    <name evidence="11" type="ORF">ACFSUQ_08015</name>
</gene>
<keyword evidence="12" id="KW-1185">Reference proteome</keyword>
<name>A0ABW5RMK4_9MICO</name>
<feature type="transmembrane region" description="Helical" evidence="10">
    <location>
        <begin position="38"/>
        <end position="61"/>
    </location>
</feature>
<evidence type="ECO:0000256" key="7">
    <source>
        <dbReference type="ARBA" id="ARBA00035120"/>
    </source>
</evidence>
<feature type="transmembrane region" description="Helical" evidence="10">
    <location>
        <begin position="6"/>
        <end position="26"/>
    </location>
</feature>
<keyword evidence="6 10" id="KW-0407">Ion channel</keyword>
<keyword evidence="10" id="KW-0479">Metal-binding</keyword>
<proteinExistence type="inferred from homology"/>
<evidence type="ECO:0000256" key="3">
    <source>
        <dbReference type="ARBA" id="ARBA00022692"/>
    </source>
</evidence>
<comment type="similarity">
    <text evidence="7 10">Belongs to the fluoride channel Fluc/FEX (TC 1.A.43) family.</text>
</comment>
<keyword evidence="10" id="KW-0915">Sodium</keyword>
<feature type="transmembrane region" description="Helical" evidence="10">
    <location>
        <begin position="107"/>
        <end position="127"/>
    </location>
</feature>
<dbReference type="PANTHER" id="PTHR28259">
    <property type="entry name" value="FLUORIDE EXPORT PROTEIN 1-RELATED"/>
    <property type="match status" value="1"/>
</dbReference>
<keyword evidence="10" id="KW-0406">Ion transport</keyword>
<evidence type="ECO:0000256" key="6">
    <source>
        <dbReference type="ARBA" id="ARBA00023303"/>
    </source>
</evidence>
<dbReference type="Pfam" id="PF02537">
    <property type="entry name" value="CRCB"/>
    <property type="match status" value="1"/>
</dbReference>
<organism evidence="11 12">
    <name type="scientific">Gulosibacter bifidus</name>
    <dbReference type="NCBI Taxonomy" id="272239"/>
    <lineage>
        <taxon>Bacteria</taxon>
        <taxon>Bacillati</taxon>
        <taxon>Actinomycetota</taxon>
        <taxon>Actinomycetes</taxon>
        <taxon>Micrococcales</taxon>
        <taxon>Microbacteriaceae</taxon>
        <taxon>Gulosibacter</taxon>
    </lineage>
</organism>
<evidence type="ECO:0000313" key="11">
    <source>
        <dbReference type="EMBL" id="MFD2675237.1"/>
    </source>
</evidence>
<dbReference type="RefSeq" id="WP_066057955.1">
    <property type="nucleotide sequence ID" value="NZ_JBHUNF010000004.1"/>
</dbReference>
<evidence type="ECO:0000256" key="9">
    <source>
        <dbReference type="ARBA" id="ARBA00049940"/>
    </source>
</evidence>
<evidence type="ECO:0000256" key="1">
    <source>
        <dbReference type="ARBA" id="ARBA00004651"/>
    </source>
</evidence>
<dbReference type="PANTHER" id="PTHR28259:SF1">
    <property type="entry name" value="FLUORIDE EXPORT PROTEIN 1-RELATED"/>
    <property type="match status" value="1"/>
</dbReference>
<comment type="function">
    <text evidence="9 10">Fluoride-specific ion channel. Important for reducing fluoride concentration in the cell, thus reducing its toxicity.</text>
</comment>
<keyword evidence="10" id="KW-0813">Transport</keyword>
<dbReference type="InterPro" id="IPR003691">
    <property type="entry name" value="FluC"/>
</dbReference>
<reference evidence="12" key="1">
    <citation type="journal article" date="2019" name="Int. J. Syst. Evol. Microbiol.">
        <title>The Global Catalogue of Microorganisms (GCM) 10K type strain sequencing project: providing services to taxonomists for standard genome sequencing and annotation.</title>
        <authorList>
            <consortium name="The Broad Institute Genomics Platform"/>
            <consortium name="The Broad Institute Genome Sequencing Center for Infectious Disease"/>
            <person name="Wu L."/>
            <person name="Ma J."/>
        </authorList>
    </citation>
    <scope>NUCLEOTIDE SEQUENCE [LARGE SCALE GENOMIC DNA]</scope>
    <source>
        <strain evidence="12">TISTR 1511</strain>
    </source>
</reference>
<sequence length="129" mass="13401">MIPYSIAWWALIVALGGLGAASRYIVDTLLRERASTPPALATASINALGAIGIGIFSQFAFQQGVQIGPNAFTLGFLGGFTTYSTAMVDTLQLWQRGRRAAAIGNTLGQFVGCFALALAAFAVTGALTN</sequence>
<keyword evidence="4 10" id="KW-1133">Transmembrane helix</keyword>